<protein>
    <submittedName>
        <fullName evidence="2">Heavy metal-associated domain protein</fullName>
    </submittedName>
</protein>
<feature type="domain" description="HMA" evidence="1">
    <location>
        <begin position="1"/>
        <end position="66"/>
    </location>
</feature>
<dbReference type="RefSeq" id="WP_021738137.1">
    <property type="nucleotide sequence ID" value="NZ_KI271095.1"/>
</dbReference>
<dbReference type="Proteomes" id="UP000016608">
    <property type="component" value="Unassembled WGS sequence"/>
</dbReference>
<dbReference type="PATRIC" id="fig|1256908.3.peg.571"/>
<dbReference type="Pfam" id="PF00403">
    <property type="entry name" value="HMA"/>
    <property type="match status" value="1"/>
</dbReference>
<accession>U2Q2P0</accession>
<dbReference type="SUPFAM" id="SSF55008">
    <property type="entry name" value="HMA, heavy metal-associated domain"/>
    <property type="match status" value="1"/>
</dbReference>
<comment type="caution">
    <text evidence="2">The sequence shown here is derived from an EMBL/GenBank/DDBJ whole genome shotgun (WGS) entry which is preliminary data.</text>
</comment>
<gene>
    <name evidence="2" type="ORF">HMPREF0373_00623</name>
</gene>
<reference evidence="2 3" key="1">
    <citation type="submission" date="2013-06" db="EMBL/GenBank/DDBJ databases">
        <authorList>
            <person name="Weinstock G."/>
            <person name="Sodergren E."/>
            <person name="Lobos E.A."/>
            <person name="Fulton L."/>
            <person name="Fulton R."/>
            <person name="Courtney L."/>
            <person name="Fronick C."/>
            <person name="O'Laughlin M."/>
            <person name="Godfrey J."/>
            <person name="Wilson R.M."/>
            <person name="Miner T."/>
            <person name="Farmer C."/>
            <person name="Delehaunty K."/>
            <person name="Cordes M."/>
            <person name="Minx P."/>
            <person name="Tomlinson C."/>
            <person name="Chen J."/>
            <person name="Wollam A."/>
            <person name="Pepin K.H."/>
            <person name="Bhonagiri V."/>
            <person name="Zhang X."/>
            <person name="Warren W."/>
            <person name="Mitreva M."/>
            <person name="Mardis E.R."/>
            <person name="Wilson R.K."/>
        </authorList>
    </citation>
    <scope>NUCLEOTIDE SEQUENCE [LARGE SCALE GENOMIC DNA]</scope>
    <source>
        <strain evidence="2 3">ATCC 29099</strain>
    </source>
</reference>
<dbReference type="CDD" id="cd00371">
    <property type="entry name" value="HMA"/>
    <property type="match status" value="1"/>
</dbReference>
<keyword evidence="3" id="KW-1185">Reference proteome</keyword>
<dbReference type="Gene3D" id="3.30.70.100">
    <property type="match status" value="1"/>
</dbReference>
<name>U2Q2P0_EUBRA</name>
<dbReference type="EMBL" id="AWVJ01000046">
    <property type="protein sequence ID" value="ERK50621.1"/>
    <property type="molecule type" value="Genomic_DNA"/>
</dbReference>
<sequence length="69" mass="7415">MEKIIEIKGMMCGHCEAHVKKALEALDGVTSAEASHEKGIAVVQLSASVDDTVLKKTVEEEGYEVTGIR</sequence>
<dbReference type="eggNOG" id="COG2608">
    <property type="taxonomic scope" value="Bacteria"/>
</dbReference>
<evidence type="ECO:0000313" key="3">
    <source>
        <dbReference type="Proteomes" id="UP000016608"/>
    </source>
</evidence>
<dbReference type="PROSITE" id="PS50846">
    <property type="entry name" value="HMA_2"/>
    <property type="match status" value="1"/>
</dbReference>
<dbReference type="GO" id="GO:0046872">
    <property type="term" value="F:metal ion binding"/>
    <property type="evidence" value="ECO:0007669"/>
    <property type="project" value="InterPro"/>
</dbReference>
<organism evidence="2 3">
    <name type="scientific">Eubacterium ramulus ATCC 29099</name>
    <dbReference type="NCBI Taxonomy" id="1256908"/>
    <lineage>
        <taxon>Bacteria</taxon>
        <taxon>Bacillati</taxon>
        <taxon>Bacillota</taxon>
        <taxon>Clostridia</taxon>
        <taxon>Eubacteriales</taxon>
        <taxon>Eubacteriaceae</taxon>
        <taxon>Eubacterium</taxon>
    </lineage>
</organism>
<evidence type="ECO:0000313" key="2">
    <source>
        <dbReference type="EMBL" id="ERK50621.1"/>
    </source>
</evidence>
<evidence type="ECO:0000259" key="1">
    <source>
        <dbReference type="PROSITE" id="PS50846"/>
    </source>
</evidence>
<dbReference type="AlphaFoldDB" id="U2Q2P0"/>
<dbReference type="InterPro" id="IPR036163">
    <property type="entry name" value="HMA_dom_sf"/>
</dbReference>
<dbReference type="GeneID" id="42785680"/>
<proteinExistence type="predicted"/>
<dbReference type="InterPro" id="IPR006121">
    <property type="entry name" value="HMA_dom"/>
</dbReference>
<dbReference type="HOGENOM" id="CLU_134973_6_2_9"/>